<feature type="transmembrane region" description="Helical" evidence="7">
    <location>
        <begin position="21"/>
        <end position="39"/>
    </location>
</feature>
<sequence>MSTNTSHKDCGRQRTQGMSRPSVFSILILIATMNVAIGGNENSFLKRTTLMDGDIHWKGNEELLQHRTNQSIQVCNTSKCQEAARYIKSSMDMNVNPCDDFYQYVCGGWERNNRYRFEGGVAYYPIPHILRDKTNDYLRTTLSNGIHDKVADEEFLRMPIELYKSCMNIAAITKLGDAPLRELIKKMGNWCIDGVCAGWNESNWNFTKVLLTIHKDYSQEGPLFSIYLTADIQNSSRNMIVIDQAGIKLQKDLYSNIQITEKYKRFIVEIGKLLFGRDKEAFIATKAQEIIDFETELGNITVSATDKENSMYETMSLSELEIEAPGFAWLNYLNELFAPTTITPNETVKAPTLPYLKKVMNLVNKTKKSTLANYLVWHGIQDTLFYLSEPYRNLSVNFKNIRYGSSGDKPLWEKCVSYTTLAFTDVLGAVYINSDLTQHRNAKNMVINLVHEVRQAFKDNLDFVPWIDNTTKSKMLEKAEAMIDRIGFPEYLVDKTQLNMKLEKWRGLIIRNNTYFSNRLAIRHAEHKNMMENLRMPIDNERASKPNNLEKNIKAMEIITLSAIILQPPFLYPDERLRSVNLGSLGSVIGHEIIHGFDNKGRMFDKNGRKTEQWWTNSSLQAFKELSKCFVNQYSKYIVSGKYPISGQRTLPENIADNGGLYLAFKLHEARSNGTNAQIWKLPGLTNFTDDQLFFISLGQTYCSISNDYAKYYITEYLQHPYDGYRLNGTLSNSYDFANAFNCATTSRMNPVTKCSMWLGDAA</sequence>
<evidence type="ECO:0000256" key="6">
    <source>
        <dbReference type="ARBA" id="ARBA00023049"/>
    </source>
</evidence>
<dbReference type="GO" id="GO:0005886">
    <property type="term" value="C:plasma membrane"/>
    <property type="evidence" value="ECO:0007669"/>
    <property type="project" value="TreeGrafter"/>
</dbReference>
<dbReference type="SUPFAM" id="SSF55486">
    <property type="entry name" value="Metalloproteases ('zincins'), catalytic domain"/>
    <property type="match status" value="1"/>
</dbReference>
<dbReference type="GO" id="GO:0046872">
    <property type="term" value="F:metal ion binding"/>
    <property type="evidence" value="ECO:0007669"/>
    <property type="project" value="UniProtKB-KW"/>
</dbReference>
<dbReference type="InterPro" id="IPR008753">
    <property type="entry name" value="Peptidase_M13_N"/>
</dbReference>
<dbReference type="RefSeq" id="XP_031554033.1">
    <property type="nucleotide sequence ID" value="XM_031698173.1"/>
</dbReference>
<dbReference type="Pfam" id="PF05649">
    <property type="entry name" value="Peptidase_M13_N"/>
    <property type="match status" value="1"/>
</dbReference>
<feature type="domain" description="Peptidase M13 C-terminal" evidence="8">
    <location>
        <begin position="557"/>
        <end position="756"/>
    </location>
</feature>
<dbReference type="PROSITE" id="PS51885">
    <property type="entry name" value="NEPRILYSIN"/>
    <property type="match status" value="1"/>
</dbReference>
<dbReference type="GeneID" id="116291050"/>
<dbReference type="Pfam" id="PF01431">
    <property type="entry name" value="Peptidase_M13"/>
    <property type="match status" value="1"/>
</dbReference>
<evidence type="ECO:0000256" key="1">
    <source>
        <dbReference type="ARBA" id="ARBA00001947"/>
    </source>
</evidence>
<keyword evidence="7" id="KW-0812">Transmembrane</keyword>
<keyword evidence="7" id="KW-0472">Membrane</keyword>
<name>A0A6P8HGE3_ACTTE</name>
<keyword evidence="4" id="KW-0378">Hydrolase</keyword>
<keyword evidence="6" id="KW-0482">Metalloprotease</keyword>
<evidence type="ECO:0000259" key="9">
    <source>
        <dbReference type="Pfam" id="PF05649"/>
    </source>
</evidence>
<dbReference type="Gene3D" id="1.10.1380.10">
    <property type="entry name" value="Neutral endopeptidase , domain2"/>
    <property type="match status" value="1"/>
</dbReference>
<dbReference type="Proteomes" id="UP000515163">
    <property type="component" value="Unplaced"/>
</dbReference>
<evidence type="ECO:0000256" key="5">
    <source>
        <dbReference type="ARBA" id="ARBA00022833"/>
    </source>
</evidence>
<dbReference type="OrthoDB" id="6475849at2759"/>
<evidence type="ECO:0000256" key="7">
    <source>
        <dbReference type="SAM" id="Phobius"/>
    </source>
</evidence>
<dbReference type="InParanoid" id="A0A6P8HGE3"/>
<keyword evidence="10" id="KW-1185">Reference proteome</keyword>
<dbReference type="GO" id="GO:0004222">
    <property type="term" value="F:metalloendopeptidase activity"/>
    <property type="evidence" value="ECO:0007669"/>
    <property type="project" value="InterPro"/>
</dbReference>
<accession>A0A6P8HGE3</accession>
<dbReference type="GO" id="GO:0016485">
    <property type="term" value="P:protein processing"/>
    <property type="evidence" value="ECO:0007669"/>
    <property type="project" value="TreeGrafter"/>
</dbReference>
<dbReference type="CDD" id="cd08662">
    <property type="entry name" value="M13"/>
    <property type="match status" value="1"/>
</dbReference>
<comment type="cofactor">
    <cofactor evidence="1">
        <name>Zn(2+)</name>
        <dbReference type="ChEBI" id="CHEBI:29105"/>
    </cofactor>
</comment>
<dbReference type="PANTHER" id="PTHR11733">
    <property type="entry name" value="ZINC METALLOPROTEASE FAMILY M13 NEPRILYSIN-RELATED"/>
    <property type="match status" value="1"/>
</dbReference>
<dbReference type="PANTHER" id="PTHR11733:SF240">
    <property type="entry name" value="GH14155P-RELATED"/>
    <property type="match status" value="1"/>
</dbReference>
<evidence type="ECO:0000256" key="2">
    <source>
        <dbReference type="ARBA" id="ARBA00022670"/>
    </source>
</evidence>
<evidence type="ECO:0000259" key="8">
    <source>
        <dbReference type="Pfam" id="PF01431"/>
    </source>
</evidence>
<dbReference type="InterPro" id="IPR024079">
    <property type="entry name" value="MetalloPept_cat_dom_sf"/>
</dbReference>
<proteinExistence type="predicted"/>
<feature type="domain" description="Peptidase M13 N-terminal" evidence="9">
    <location>
        <begin position="97"/>
        <end position="489"/>
    </location>
</feature>
<dbReference type="PRINTS" id="PR00786">
    <property type="entry name" value="NEPRILYSIN"/>
</dbReference>
<evidence type="ECO:0000313" key="10">
    <source>
        <dbReference type="Proteomes" id="UP000515163"/>
    </source>
</evidence>
<reference evidence="11" key="1">
    <citation type="submission" date="2025-08" db="UniProtKB">
        <authorList>
            <consortium name="RefSeq"/>
        </authorList>
    </citation>
    <scope>IDENTIFICATION</scope>
    <source>
        <tissue evidence="11">Tentacle</tissue>
    </source>
</reference>
<dbReference type="KEGG" id="aten:116291050"/>
<dbReference type="InterPro" id="IPR042089">
    <property type="entry name" value="Peptidase_M13_dom_2"/>
</dbReference>
<keyword evidence="3" id="KW-0479">Metal-binding</keyword>
<dbReference type="Gene3D" id="3.40.390.10">
    <property type="entry name" value="Collagenase (Catalytic Domain)"/>
    <property type="match status" value="1"/>
</dbReference>
<keyword evidence="2" id="KW-0645">Protease</keyword>
<keyword evidence="5" id="KW-0862">Zinc</keyword>
<dbReference type="InterPro" id="IPR018497">
    <property type="entry name" value="Peptidase_M13_C"/>
</dbReference>
<protein>
    <submittedName>
        <fullName evidence="11">Endothelin-converting enzyme 1-like</fullName>
    </submittedName>
</protein>
<evidence type="ECO:0000256" key="4">
    <source>
        <dbReference type="ARBA" id="ARBA00022801"/>
    </source>
</evidence>
<keyword evidence="7" id="KW-1133">Transmembrane helix</keyword>
<evidence type="ECO:0000313" key="11">
    <source>
        <dbReference type="RefSeq" id="XP_031554033.1"/>
    </source>
</evidence>
<evidence type="ECO:0000256" key="3">
    <source>
        <dbReference type="ARBA" id="ARBA00022723"/>
    </source>
</evidence>
<organism evidence="10 11">
    <name type="scientific">Actinia tenebrosa</name>
    <name type="common">Australian red waratah sea anemone</name>
    <dbReference type="NCBI Taxonomy" id="6105"/>
    <lineage>
        <taxon>Eukaryota</taxon>
        <taxon>Metazoa</taxon>
        <taxon>Cnidaria</taxon>
        <taxon>Anthozoa</taxon>
        <taxon>Hexacorallia</taxon>
        <taxon>Actiniaria</taxon>
        <taxon>Actiniidae</taxon>
        <taxon>Actinia</taxon>
    </lineage>
</organism>
<dbReference type="AlphaFoldDB" id="A0A6P8HGE3"/>
<gene>
    <name evidence="11" type="primary">LOC116291050</name>
</gene>
<dbReference type="InterPro" id="IPR000718">
    <property type="entry name" value="Peptidase_M13"/>
</dbReference>